<evidence type="ECO:0000256" key="3">
    <source>
        <dbReference type="ARBA" id="ARBA00022676"/>
    </source>
</evidence>
<dbReference type="EMBL" id="JACOPH010000001">
    <property type="protein sequence ID" value="MBC5712803.1"/>
    <property type="molecule type" value="Genomic_DNA"/>
</dbReference>
<dbReference type="Proteomes" id="UP000606720">
    <property type="component" value="Unassembled WGS sequence"/>
</dbReference>
<gene>
    <name evidence="6" type="ORF">H8S17_01030</name>
</gene>
<comment type="caution">
    <text evidence="6">The sequence shown here is derived from an EMBL/GenBank/DDBJ whole genome shotgun (WGS) entry which is preliminary data.</text>
</comment>
<comment type="pathway">
    <text evidence="1">Cell wall biogenesis; cell wall polysaccharide biosynthesis.</text>
</comment>
<dbReference type="AlphaFoldDB" id="A0A923LLE2"/>
<keyword evidence="7" id="KW-1185">Reference proteome</keyword>
<organism evidence="6 7">
    <name type="scientific">Roseburia zhanii</name>
    <dbReference type="NCBI Taxonomy" id="2763064"/>
    <lineage>
        <taxon>Bacteria</taxon>
        <taxon>Bacillati</taxon>
        <taxon>Bacillota</taxon>
        <taxon>Clostridia</taxon>
        <taxon>Lachnospirales</taxon>
        <taxon>Lachnospiraceae</taxon>
        <taxon>Roseburia</taxon>
    </lineage>
</organism>
<dbReference type="RefSeq" id="WP_186865855.1">
    <property type="nucleotide sequence ID" value="NZ_JACOPH010000001.1"/>
</dbReference>
<evidence type="ECO:0000256" key="1">
    <source>
        <dbReference type="ARBA" id="ARBA00004776"/>
    </source>
</evidence>
<comment type="similarity">
    <text evidence="2">Belongs to the glycosyltransferase 2 family.</text>
</comment>
<evidence type="ECO:0000259" key="5">
    <source>
        <dbReference type="Pfam" id="PF00535"/>
    </source>
</evidence>
<keyword evidence="4" id="KW-0808">Transferase</keyword>
<dbReference type="Pfam" id="PF00535">
    <property type="entry name" value="Glycos_transf_2"/>
    <property type="match status" value="1"/>
</dbReference>
<protein>
    <submittedName>
        <fullName evidence="6">Glycosyltransferase</fullName>
    </submittedName>
</protein>
<dbReference type="SUPFAM" id="SSF53448">
    <property type="entry name" value="Nucleotide-diphospho-sugar transferases"/>
    <property type="match status" value="1"/>
</dbReference>
<dbReference type="GO" id="GO:0016757">
    <property type="term" value="F:glycosyltransferase activity"/>
    <property type="evidence" value="ECO:0007669"/>
    <property type="project" value="UniProtKB-KW"/>
</dbReference>
<name>A0A923LLE2_9FIRM</name>
<sequence length="310" mass="36377">MLGIIILNYQTWEISIRCMESIKDTIGEIPYHIYLVDNASPILMPEICQNYLAKHRETVSFLQAAENRGYAAGNNIGIRQALVDNCEFILLTNNDIVFTSESISNMLVAFKSRKVGIVGPKVLNTDGNIQVSRCAMKTEMREIFQVFTVAKKVFRRKYRRYYCLDQKIDKPSVVYYVSGCCFMMSRVCAEAVTPLDEGTILYDEEPILGIHMEEKGFQTLYYPDSVVIHRHGATIMQIQPFMYQCICQSELYYCSHYLHAKKWQLWLLYHYRRTLYRIRSRKDEKLKEYWDEFDRQTKNAYQKAIGEAEK</sequence>
<dbReference type="PANTHER" id="PTHR43179:SF12">
    <property type="entry name" value="GALACTOFURANOSYLTRANSFERASE GLFT2"/>
    <property type="match status" value="1"/>
</dbReference>
<dbReference type="PANTHER" id="PTHR43179">
    <property type="entry name" value="RHAMNOSYLTRANSFERASE WBBL"/>
    <property type="match status" value="1"/>
</dbReference>
<evidence type="ECO:0000256" key="4">
    <source>
        <dbReference type="ARBA" id="ARBA00022679"/>
    </source>
</evidence>
<evidence type="ECO:0000313" key="7">
    <source>
        <dbReference type="Proteomes" id="UP000606720"/>
    </source>
</evidence>
<evidence type="ECO:0000313" key="6">
    <source>
        <dbReference type="EMBL" id="MBC5712803.1"/>
    </source>
</evidence>
<accession>A0A923LLE2</accession>
<proteinExistence type="inferred from homology"/>
<dbReference type="InterPro" id="IPR029044">
    <property type="entry name" value="Nucleotide-diphossugar_trans"/>
</dbReference>
<dbReference type="InterPro" id="IPR001173">
    <property type="entry name" value="Glyco_trans_2-like"/>
</dbReference>
<dbReference type="Gene3D" id="3.90.550.10">
    <property type="entry name" value="Spore Coat Polysaccharide Biosynthesis Protein SpsA, Chain A"/>
    <property type="match status" value="1"/>
</dbReference>
<feature type="domain" description="Glycosyltransferase 2-like" evidence="5">
    <location>
        <begin position="4"/>
        <end position="186"/>
    </location>
</feature>
<evidence type="ECO:0000256" key="2">
    <source>
        <dbReference type="ARBA" id="ARBA00006739"/>
    </source>
</evidence>
<keyword evidence="3" id="KW-0328">Glycosyltransferase</keyword>
<reference evidence="6" key="1">
    <citation type="submission" date="2020-08" db="EMBL/GenBank/DDBJ databases">
        <title>Genome public.</title>
        <authorList>
            <person name="Liu C."/>
            <person name="Sun Q."/>
        </authorList>
    </citation>
    <scope>NUCLEOTIDE SEQUENCE</scope>
    <source>
        <strain evidence="6">BX1005</strain>
    </source>
</reference>